<dbReference type="Ensembl" id="ENSOABT00000045239.2">
    <property type="protein sequence ID" value="ENSOABP00000044078.2"/>
    <property type="gene ID" value="ENSOABG00000018205.2"/>
</dbReference>
<keyword evidence="5" id="KW-1185">Reference proteome</keyword>
<dbReference type="SUPFAM" id="SSF56436">
    <property type="entry name" value="C-type lectin-like"/>
    <property type="match status" value="2"/>
</dbReference>
<dbReference type="PROSITE" id="PS50041">
    <property type="entry name" value="C_TYPE_LECTIN_2"/>
    <property type="match status" value="2"/>
</dbReference>
<dbReference type="SMART" id="SM00034">
    <property type="entry name" value="CLECT"/>
    <property type="match status" value="2"/>
</dbReference>
<dbReference type="CDD" id="cd00037">
    <property type="entry name" value="CLECT"/>
    <property type="match status" value="2"/>
</dbReference>
<name>A0A668V1H0_OREAU</name>
<dbReference type="InterPro" id="IPR016186">
    <property type="entry name" value="C-type_lectin-like/link_sf"/>
</dbReference>
<keyword evidence="2" id="KW-0732">Signal</keyword>
<dbReference type="PROSITE" id="PS00615">
    <property type="entry name" value="C_TYPE_LECTIN_1"/>
    <property type="match status" value="1"/>
</dbReference>
<dbReference type="AlphaFoldDB" id="A0A668V1H0"/>
<evidence type="ECO:0000259" key="3">
    <source>
        <dbReference type="PROSITE" id="PS50041"/>
    </source>
</evidence>
<dbReference type="Pfam" id="PF00059">
    <property type="entry name" value="Lectin_C"/>
    <property type="match status" value="2"/>
</dbReference>
<dbReference type="InterPro" id="IPR018378">
    <property type="entry name" value="C-type_lectin_CS"/>
</dbReference>
<dbReference type="Gene3D" id="3.10.100.10">
    <property type="entry name" value="Mannose-Binding Protein A, subunit A"/>
    <property type="match status" value="2"/>
</dbReference>
<sequence>MKTVLLLSALLYAALAVPAEDNHEASAQEFEGADTPQSRFSFCPDGWFSYGSRCFKFINSPKSWISAEEYCNSLGGNLASVANPREYSFLQQMTQTAGRTTAWLGADTPQSRFSFCPDGWFSYGSRCFKFINSPKSWISAEEYCNSLGGNLASVANPREYSFLQQMTQTAGRTTAWLGGFRLQNQWLWIDREGFYYTNWYSQSSSSSYSCLYLQSAYGWSNTQCTCSYPFICSKNPFGC</sequence>
<accession>A0A668V1H0</accession>
<protein>
    <recommendedName>
        <fullName evidence="3">C-type lectin domain-containing protein</fullName>
    </recommendedName>
</protein>
<evidence type="ECO:0000256" key="1">
    <source>
        <dbReference type="ARBA" id="ARBA00023157"/>
    </source>
</evidence>
<dbReference type="OMA" id="DSLIFCP"/>
<evidence type="ECO:0000313" key="5">
    <source>
        <dbReference type="Proteomes" id="UP000472276"/>
    </source>
</evidence>
<organism evidence="4 5">
    <name type="scientific">Oreochromis aureus</name>
    <name type="common">Israeli tilapia</name>
    <name type="synonym">Chromis aureus</name>
    <dbReference type="NCBI Taxonomy" id="47969"/>
    <lineage>
        <taxon>Eukaryota</taxon>
        <taxon>Metazoa</taxon>
        <taxon>Chordata</taxon>
        <taxon>Craniata</taxon>
        <taxon>Vertebrata</taxon>
        <taxon>Euteleostomi</taxon>
        <taxon>Actinopterygii</taxon>
        <taxon>Neopterygii</taxon>
        <taxon>Teleostei</taxon>
        <taxon>Neoteleostei</taxon>
        <taxon>Acanthomorphata</taxon>
        <taxon>Ovalentaria</taxon>
        <taxon>Cichlomorphae</taxon>
        <taxon>Cichliformes</taxon>
        <taxon>Cichlidae</taxon>
        <taxon>African cichlids</taxon>
        <taxon>Pseudocrenilabrinae</taxon>
        <taxon>Oreochromini</taxon>
        <taxon>Oreochromis</taxon>
    </lineage>
</organism>
<feature type="signal peptide" evidence="2">
    <location>
        <begin position="1"/>
        <end position="16"/>
    </location>
</feature>
<keyword evidence="1" id="KW-1015">Disulfide bond</keyword>
<evidence type="ECO:0000313" key="4">
    <source>
        <dbReference type="Ensembl" id="ENSOABP00000044078.2"/>
    </source>
</evidence>
<dbReference type="Proteomes" id="UP000472276">
    <property type="component" value="Unassembled WGS sequence"/>
</dbReference>
<feature type="domain" description="C-type lectin" evidence="3">
    <location>
        <begin position="50"/>
        <end position="105"/>
    </location>
</feature>
<dbReference type="InterPro" id="IPR050111">
    <property type="entry name" value="C-type_lectin/snaclec_domain"/>
</dbReference>
<reference evidence="4" key="2">
    <citation type="submission" date="2025-09" db="UniProtKB">
        <authorList>
            <consortium name="Ensembl"/>
        </authorList>
    </citation>
    <scope>IDENTIFICATION</scope>
</reference>
<dbReference type="InterPro" id="IPR001304">
    <property type="entry name" value="C-type_lectin-like"/>
</dbReference>
<feature type="domain" description="C-type lectin" evidence="3">
    <location>
        <begin position="123"/>
        <end position="233"/>
    </location>
</feature>
<feature type="chain" id="PRO_5044244636" description="C-type lectin domain-containing protein" evidence="2">
    <location>
        <begin position="17"/>
        <end position="239"/>
    </location>
</feature>
<evidence type="ECO:0000256" key="2">
    <source>
        <dbReference type="SAM" id="SignalP"/>
    </source>
</evidence>
<reference evidence="4" key="1">
    <citation type="submission" date="2025-08" db="UniProtKB">
        <authorList>
            <consortium name="Ensembl"/>
        </authorList>
    </citation>
    <scope>IDENTIFICATION</scope>
</reference>
<dbReference type="InterPro" id="IPR016187">
    <property type="entry name" value="CTDL_fold"/>
</dbReference>
<dbReference type="PANTHER" id="PTHR22803">
    <property type="entry name" value="MANNOSE, PHOSPHOLIPASE, LECTIN RECEPTOR RELATED"/>
    <property type="match status" value="1"/>
</dbReference>
<proteinExistence type="predicted"/>
<gene>
    <name evidence="4" type="primary">LOC116326952</name>
</gene>